<keyword evidence="2" id="KW-1185">Reference proteome</keyword>
<evidence type="ECO:0000313" key="2">
    <source>
        <dbReference type="Proteomes" id="UP000187429"/>
    </source>
</evidence>
<dbReference type="OrthoDB" id="10569158at2759"/>
<comment type="caution">
    <text evidence="1">The sequence shown here is derived from an EMBL/GenBank/DDBJ whole genome shotgun (WGS) entry which is preliminary data.</text>
</comment>
<dbReference type="EMBL" id="LSSM01000233">
    <property type="protein sequence ID" value="OMJ29622.1"/>
    <property type="molecule type" value="Genomic_DNA"/>
</dbReference>
<reference evidence="2" key="1">
    <citation type="submission" date="2017-01" db="EMBL/GenBank/DDBJ databases">
        <authorList>
            <person name="Wang Y."/>
            <person name="White M."/>
            <person name="Kvist S."/>
            <person name="Moncalvo J.-M."/>
        </authorList>
    </citation>
    <scope>NUCLEOTIDE SEQUENCE [LARGE SCALE GENOMIC DNA]</scope>
    <source>
        <strain evidence="2">ID-206-W2</strain>
    </source>
</reference>
<name>A0A1R1YRW1_9FUNG</name>
<dbReference type="AlphaFoldDB" id="A0A1R1YRW1"/>
<dbReference type="Proteomes" id="UP000187429">
    <property type="component" value="Unassembled WGS sequence"/>
</dbReference>
<gene>
    <name evidence="1" type="ORF">AYI69_g867</name>
</gene>
<protein>
    <submittedName>
        <fullName evidence="1">Uncharacterized protein</fullName>
    </submittedName>
</protein>
<sequence>MKQTGTSVEASGHVRKAKIFEDEEEARISVNEEMVPIPWKTVLTLFGFVKRSGIGSTPGEIGWNVGLISASFALAQACTGTIVAHYMLKETLNTKMPKTLIDEEEEENVASTSVSEQAECAKVSEVEVFEHANNGVRDELDDDASALDVRQFVQYMDSVGHKHRWARVQHGRH</sequence>
<accession>A0A1R1YRW1</accession>
<organism evidence="1 2">
    <name type="scientific">Smittium culicis</name>
    <dbReference type="NCBI Taxonomy" id="133412"/>
    <lineage>
        <taxon>Eukaryota</taxon>
        <taxon>Fungi</taxon>
        <taxon>Fungi incertae sedis</taxon>
        <taxon>Zoopagomycota</taxon>
        <taxon>Kickxellomycotina</taxon>
        <taxon>Harpellomycetes</taxon>
        <taxon>Harpellales</taxon>
        <taxon>Legeriomycetaceae</taxon>
        <taxon>Smittium</taxon>
    </lineage>
</organism>
<evidence type="ECO:0000313" key="1">
    <source>
        <dbReference type="EMBL" id="OMJ29622.1"/>
    </source>
</evidence>
<proteinExistence type="predicted"/>